<evidence type="ECO:0008006" key="6">
    <source>
        <dbReference type="Google" id="ProtNLM"/>
    </source>
</evidence>
<name>A0A250XU99_9CHLO</name>
<dbReference type="OrthoDB" id="5297217at2759"/>
<keyword evidence="3" id="KW-0206">Cytoskeleton</keyword>
<sequence length="580" mass="65164">MARRRNRSLTTACSENEGVVDVFPLLNLTDELLCYIVRLSENAQGCAGTHSRLMSVVLRSRRAGAADRRPEGVVLPGIRRYYGPYVSFPRSFGVSTKLTLHVNCVNPRHLQPWFMRWSLRLRPAKDIHALHLELKRGTMSKFNDEWDIMDMLKWVLHGVQDAVQVITIDQMYAPMFFNGTEVERLFSQLTHLRSLILDDIFSRKTHKEAGLHLLQCLIRLPQLHDLVLSNNDLAAKDLEALEPAWKHLPVLQSLDLSGNDFSLDAAFSMAIALRSLTALTFLSLSRSCHFGRFNHYDLDGLGDNNPINPINIPVLSLALSGLSQLRTLDMSYSSIAVPSWCAALAGAINNLTALQRLNLVALHLSLDADIFYPAVLSGLTGLQHLNMSGFAEPIGSFYTNTEGFASVFGTLTSLRYLDLSDSIGQRSLIESPHFVLSLQALTRLERLNLGWCLFDNPDEFINEFQLEKDFYYTALEGMRFNLRSLDVSGHTWLDREYATDFSNALKCFKHTLQHLDLSYCLQHLPLESIIIIATALRGLERLQSINLSCNSISASSMGVLGLSLGYLTTLRALIHKRRSS</sequence>
<dbReference type="PANTHER" id="PTHR24107">
    <property type="entry name" value="YNEIN REGULATORY COMPLEX SUBUNIT 5"/>
    <property type="match status" value="1"/>
</dbReference>
<dbReference type="GO" id="GO:0005930">
    <property type="term" value="C:axoneme"/>
    <property type="evidence" value="ECO:0007669"/>
    <property type="project" value="UniProtKB-SubCell"/>
</dbReference>
<proteinExistence type="predicted"/>
<dbReference type="PANTHER" id="PTHR24107:SF2">
    <property type="entry name" value="NLR FAMILY CARD DOMAIN CONTAINING 3"/>
    <property type="match status" value="1"/>
</dbReference>
<dbReference type="Pfam" id="PF13516">
    <property type="entry name" value="LRR_6"/>
    <property type="match status" value="1"/>
</dbReference>
<dbReference type="EMBL" id="BEGY01000336">
    <property type="protein sequence ID" value="GAX86502.1"/>
    <property type="molecule type" value="Genomic_DNA"/>
</dbReference>
<evidence type="ECO:0000256" key="2">
    <source>
        <dbReference type="ARBA" id="ARBA00022490"/>
    </source>
</evidence>
<dbReference type="InterPro" id="IPR052410">
    <property type="entry name" value="DRC5"/>
</dbReference>
<dbReference type="InterPro" id="IPR001611">
    <property type="entry name" value="Leu-rich_rpt"/>
</dbReference>
<evidence type="ECO:0000313" key="5">
    <source>
        <dbReference type="Proteomes" id="UP000232323"/>
    </source>
</evidence>
<keyword evidence="5" id="KW-1185">Reference proteome</keyword>
<evidence type="ECO:0000313" key="4">
    <source>
        <dbReference type="EMBL" id="GAX86502.1"/>
    </source>
</evidence>
<comment type="subcellular location">
    <subcellularLocation>
        <location evidence="1">Cytoplasm</location>
        <location evidence="1">Cytoskeleton</location>
        <location evidence="1">Cilium axoneme</location>
    </subcellularLocation>
</comment>
<keyword evidence="2" id="KW-0963">Cytoplasm</keyword>
<protein>
    <recommendedName>
        <fullName evidence="6">F-box domain-containing protein</fullName>
    </recommendedName>
</protein>
<dbReference type="STRING" id="1157962.A0A250XU99"/>
<evidence type="ECO:0000256" key="1">
    <source>
        <dbReference type="ARBA" id="ARBA00004430"/>
    </source>
</evidence>
<comment type="caution">
    <text evidence="4">The sequence shown here is derived from an EMBL/GenBank/DDBJ whole genome shotgun (WGS) entry which is preliminary data.</text>
</comment>
<accession>A0A250XU99</accession>
<dbReference type="Proteomes" id="UP000232323">
    <property type="component" value="Unassembled WGS sequence"/>
</dbReference>
<dbReference type="InterPro" id="IPR032675">
    <property type="entry name" value="LRR_dom_sf"/>
</dbReference>
<organism evidence="4 5">
    <name type="scientific">Chlamydomonas eustigma</name>
    <dbReference type="NCBI Taxonomy" id="1157962"/>
    <lineage>
        <taxon>Eukaryota</taxon>
        <taxon>Viridiplantae</taxon>
        <taxon>Chlorophyta</taxon>
        <taxon>core chlorophytes</taxon>
        <taxon>Chlorophyceae</taxon>
        <taxon>CS clade</taxon>
        <taxon>Chlamydomonadales</taxon>
        <taxon>Chlamydomonadaceae</taxon>
        <taxon>Chlamydomonas</taxon>
    </lineage>
</organism>
<evidence type="ECO:0000256" key="3">
    <source>
        <dbReference type="ARBA" id="ARBA00023212"/>
    </source>
</evidence>
<gene>
    <name evidence="4" type="ORF">CEUSTIGMA_g13910.t1</name>
</gene>
<reference evidence="4 5" key="1">
    <citation type="submission" date="2017-08" db="EMBL/GenBank/DDBJ databases">
        <title>Acidophilic green algal genome provides insights into adaptation to an acidic environment.</title>
        <authorList>
            <person name="Hirooka S."/>
            <person name="Hirose Y."/>
            <person name="Kanesaki Y."/>
            <person name="Higuchi S."/>
            <person name="Fujiwara T."/>
            <person name="Onuma R."/>
            <person name="Era A."/>
            <person name="Ohbayashi R."/>
            <person name="Uzuka A."/>
            <person name="Nozaki H."/>
            <person name="Yoshikawa H."/>
            <person name="Miyagishima S.Y."/>
        </authorList>
    </citation>
    <scope>NUCLEOTIDE SEQUENCE [LARGE SCALE GENOMIC DNA]</scope>
    <source>
        <strain evidence="4 5">NIES-2499</strain>
    </source>
</reference>
<dbReference type="Gene3D" id="3.80.10.10">
    <property type="entry name" value="Ribonuclease Inhibitor"/>
    <property type="match status" value="3"/>
</dbReference>
<dbReference type="SMART" id="SM00368">
    <property type="entry name" value="LRR_RI"/>
    <property type="match status" value="4"/>
</dbReference>
<dbReference type="SUPFAM" id="SSF52047">
    <property type="entry name" value="RNI-like"/>
    <property type="match status" value="1"/>
</dbReference>
<dbReference type="AlphaFoldDB" id="A0A250XU99"/>